<evidence type="ECO:0000313" key="10">
    <source>
        <dbReference type="Proteomes" id="UP000244240"/>
    </source>
</evidence>
<keyword evidence="10" id="KW-1185">Reference proteome</keyword>
<evidence type="ECO:0000313" key="9">
    <source>
        <dbReference type="EMBL" id="PTX58486.1"/>
    </source>
</evidence>
<dbReference type="AlphaFoldDB" id="A0A2T6BR06"/>
<evidence type="ECO:0008006" key="11">
    <source>
        <dbReference type="Google" id="ProtNLM"/>
    </source>
</evidence>
<comment type="subcellular location">
    <subcellularLocation>
        <location evidence="1">Cell membrane</location>
        <topology evidence="1">Multi-pass membrane protein</topology>
    </subcellularLocation>
</comment>
<dbReference type="Proteomes" id="UP000244240">
    <property type="component" value="Unassembled WGS sequence"/>
</dbReference>
<gene>
    <name evidence="9" type="ORF">C8P63_11673</name>
</gene>
<feature type="transmembrane region" description="Helical" evidence="8">
    <location>
        <begin position="135"/>
        <end position="158"/>
    </location>
</feature>
<dbReference type="RefSeq" id="WP_170109628.1">
    <property type="nucleotide sequence ID" value="NZ_QBKR01000016.1"/>
</dbReference>
<keyword evidence="6 8" id="KW-1133">Transmembrane helix</keyword>
<evidence type="ECO:0000256" key="1">
    <source>
        <dbReference type="ARBA" id="ARBA00004651"/>
    </source>
</evidence>
<keyword evidence="5 8" id="KW-0812">Transmembrane</keyword>
<comment type="caution">
    <text evidence="9">The sequence shown here is derived from an EMBL/GenBank/DDBJ whole genome shotgun (WGS) entry which is preliminary data.</text>
</comment>
<sequence>MKKRWKHLFIHVLLLTIFTALLFPVAVMISTSLKTFEGIFTWPPTWIPDSPQWANYIQVWFGPYQFSGPFFNSLFIATVTSLITVILAFPAAYGLTRFAFFGRKSLLFLMLMTQMFSPVILIVGLYQIIQSLNLLNTFIGIIITNCALTAPMAVWLPMFRWPWNRQLMWTGVPG</sequence>
<accession>A0A2T6BR06</accession>
<keyword evidence="2" id="KW-0813">Transport</keyword>
<evidence type="ECO:0000256" key="6">
    <source>
        <dbReference type="ARBA" id="ARBA00022989"/>
    </source>
</evidence>
<keyword evidence="3" id="KW-1003">Cell membrane</keyword>
<evidence type="ECO:0000256" key="3">
    <source>
        <dbReference type="ARBA" id="ARBA00022475"/>
    </source>
</evidence>
<reference evidence="9 10" key="1">
    <citation type="submission" date="2018-04" db="EMBL/GenBank/DDBJ databases">
        <title>Genomic Encyclopedia of Archaeal and Bacterial Type Strains, Phase II (KMG-II): from individual species to whole genera.</title>
        <authorList>
            <person name="Goeker M."/>
        </authorList>
    </citation>
    <scope>NUCLEOTIDE SEQUENCE [LARGE SCALE GENOMIC DNA]</scope>
    <source>
        <strain evidence="9 10">DSM 45787</strain>
    </source>
</reference>
<dbReference type="GO" id="GO:0005886">
    <property type="term" value="C:plasma membrane"/>
    <property type="evidence" value="ECO:0007669"/>
    <property type="project" value="UniProtKB-SubCell"/>
</dbReference>
<keyword evidence="7 8" id="KW-0472">Membrane</keyword>
<proteinExistence type="predicted"/>
<feature type="transmembrane region" description="Helical" evidence="8">
    <location>
        <begin position="70"/>
        <end position="95"/>
    </location>
</feature>
<dbReference type="SUPFAM" id="SSF161098">
    <property type="entry name" value="MetI-like"/>
    <property type="match status" value="1"/>
</dbReference>
<dbReference type="PANTHER" id="PTHR32243">
    <property type="entry name" value="MALTOSE TRANSPORT SYSTEM PERMEASE-RELATED"/>
    <property type="match status" value="1"/>
</dbReference>
<dbReference type="Gene3D" id="1.10.3720.10">
    <property type="entry name" value="MetI-like"/>
    <property type="match status" value="1"/>
</dbReference>
<evidence type="ECO:0000256" key="8">
    <source>
        <dbReference type="SAM" id="Phobius"/>
    </source>
</evidence>
<evidence type="ECO:0000256" key="4">
    <source>
        <dbReference type="ARBA" id="ARBA00022597"/>
    </source>
</evidence>
<dbReference type="InterPro" id="IPR050901">
    <property type="entry name" value="BP-dep_ABC_trans_perm"/>
</dbReference>
<name>A0A2T6BR06_9BACL</name>
<dbReference type="PANTHER" id="PTHR32243:SF50">
    <property type="entry name" value="MALTOSE_MALTODEXTRIN TRANSPORT SYSTEM PERMEASE PROTEIN MALG"/>
    <property type="match status" value="1"/>
</dbReference>
<protein>
    <recommendedName>
        <fullName evidence="11">ABC transmembrane type-1 domain-containing protein</fullName>
    </recommendedName>
</protein>
<evidence type="ECO:0000256" key="5">
    <source>
        <dbReference type="ARBA" id="ARBA00022692"/>
    </source>
</evidence>
<feature type="transmembrane region" description="Helical" evidence="8">
    <location>
        <begin position="107"/>
        <end position="129"/>
    </location>
</feature>
<dbReference type="EMBL" id="QBKR01000016">
    <property type="protein sequence ID" value="PTX58486.1"/>
    <property type="molecule type" value="Genomic_DNA"/>
</dbReference>
<evidence type="ECO:0000256" key="2">
    <source>
        <dbReference type="ARBA" id="ARBA00022448"/>
    </source>
</evidence>
<organism evidence="9 10">
    <name type="scientific">Melghirimyces profundicolus</name>
    <dbReference type="NCBI Taxonomy" id="1242148"/>
    <lineage>
        <taxon>Bacteria</taxon>
        <taxon>Bacillati</taxon>
        <taxon>Bacillota</taxon>
        <taxon>Bacilli</taxon>
        <taxon>Bacillales</taxon>
        <taxon>Thermoactinomycetaceae</taxon>
        <taxon>Melghirimyces</taxon>
    </lineage>
</organism>
<keyword evidence="4" id="KW-0762">Sugar transport</keyword>
<evidence type="ECO:0000256" key="7">
    <source>
        <dbReference type="ARBA" id="ARBA00023136"/>
    </source>
</evidence>
<dbReference type="InterPro" id="IPR035906">
    <property type="entry name" value="MetI-like_sf"/>
</dbReference>